<evidence type="ECO:0000259" key="2">
    <source>
        <dbReference type="Pfam" id="PF01590"/>
    </source>
</evidence>
<evidence type="ECO:0000256" key="1">
    <source>
        <dbReference type="SAM" id="Coils"/>
    </source>
</evidence>
<dbReference type="PANTHER" id="PTHR43102:SF2">
    <property type="entry name" value="GAF DOMAIN-CONTAINING PROTEIN"/>
    <property type="match status" value="1"/>
</dbReference>
<dbReference type="SUPFAM" id="SSF55781">
    <property type="entry name" value="GAF domain-like"/>
    <property type="match status" value="1"/>
</dbReference>
<protein>
    <recommendedName>
        <fullName evidence="2">GAF domain-containing protein</fullName>
    </recommendedName>
</protein>
<dbReference type="InterPro" id="IPR003018">
    <property type="entry name" value="GAF"/>
</dbReference>
<name>A0A919N0K7_9ACTN</name>
<accession>A0A919N0K7</accession>
<feature type="domain" description="GAF" evidence="2">
    <location>
        <begin position="16"/>
        <end position="136"/>
    </location>
</feature>
<gene>
    <name evidence="3" type="ORF">Asi03nite_02380</name>
</gene>
<dbReference type="InterPro" id="IPR029016">
    <property type="entry name" value="GAF-like_dom_sf"/>
</dbReference>
<reference evidence="3" key="1">
    <citation type="submission" date="2021-01" db="EMBL/GenBank/DDBJ databases">
        <title>Whole genome shotgun sequence of Actinoplanes siamensis NBRC 109076.</title>
        <authorList>
            <person name="Komaki H."/>
            <person name="Tamura T."/>
        </authorList>
    </citation>
    <scope>NUCLEOTIDE SEQUENCE</scope>
    <source>
        <strain evidence="3">NBRC 109076</strain>
    </source>
</reference>
<evidence type="ECO:0000313" key="3">
    <source>
        <dbReference type="EMBL" id="GIF02700.1"/>
    </source>
</evidence>
<organism evidence="3 4">
    <name type="scientific">Actinoplanes siamensis</name>
    <dbReference type="NCBI Taxonomy" id="1223317"/>
    <lineage>
        <taxon>Bacteria</taxon>
        <taxon>Bacillati</taxon>
        <taxon>Actinomycetota</taxon>
        <taxon>Actinomycetes</taxon>
        <taxon>Micromonosporales</taxon>
        <taxon>Micromonosporaceae</taxon>
        <taxon>Actinoplanes</taxon>
    </lineage>
</organism>
<comment type="caution">
    <text evidence="3">The sequence shown here is derived from an EMBL/GenBank/DDBJ whole genome shotgun (WGS) entry which is preliminary data.</text>
</comment>
<dbReference type="AlphaFoldDB" id="A0A919N0K7"/>
<dbReference type="RefSeq" id="WP_203676335.1">
    <property type="nucleotide sequence ID" value="NZ_BOMW01000004.1"/>
</dbReference>
<keyword evidence="4" id="KW-1185">Reference proteome</keyword>
<proteinExistence type="predicted"/>
<keyword evidence="1" id="KW-0175">Coiled coil</keyword>
<dbReference type="Proteomes" id="UP000629619">
    <property type="component" value="Unassembled WGS sequence"/>
</dbReference>
<feature type="coiled-coil region" evidence="1">
    <location>
        <begin position="190"/>
        <end position="217"/>
    </location>
</feature>
<evidence type="ECO:0000313" key="4">
    <source>
        <dbReference type="Proteomes" id="UP000629619"/>
    </source>
</evidence>
<sequence>MGTELGTRDPTRQPINRLVQAVADTTDSPMAMAYLVVGSALRVIACRGLDPIAVGDQLSLDGSLSGVVVHTGLPLIINDVGADVGLAGRDLVRSHDLKAYAGFPVRDEGGAVIAVLAVAAHQPRHWTVRQLRCLDDDAQMLADVLSCGVRQTRARAGAASATRDLVDLLAVIGSYAELALGVLNGPAPSRSEISAARDDLEQIIRAAEQAARLARRHPPAGLTDPR</sequence>
<dbReference type="Pfam" id="PF01590">
    <property type="entry name" value="GAF"/>
    <property type="match status" value="1"/>
</dbReference>
<dbReference type="PANTHER" id="PTHR43102">
    <property type="entry name" value="SLR1143 PROTEIN"/>
    <property type="match status" value="1"/>
</dbReference>
<dbReference type="Gene3D" id="3.30.450.40">
    <property type="match status" value="1"/>
</dbReference>
<dbReference type="EMBL" id="BOMW01000004">
    <property type="protein sequence ID" value="GIF02700.1"/>
    <property type="molecule type" value="Genomic_DNA"/>
</dbReference>